<dbReference type="EMBL" id="KT935446">
    <property type="protein sequence ID" value="ALU64810.1"/>
    <property type="molecule type" value="Genomic_DNA"/>
</dbReference>
<organism evidence="1">
    <name type="scientific">Klebsiella pneumoniae</name>
    <dbReference type="NCBI Taxonomy" id="573"/>
    <lineage>
        <taxon>Bacteria</taxon>
        <taxon>Pseudomonadati</taxon>
        <taxon>Pseudomonadota</taxon>
        <taxon>Gammaproteobacteria</taxon>
        <taxon>Enterobacterales</taxon>
        <taxon>Enterobacteriaceae</taxon>
        <taxon>Klebsiella/Raoultella group</taxon>
        <taxon>Klebsiella</taxon>
        <taxon>Klebsiella pneumoniae complex</taxon>
    </lineage>
</organism>
<keyword evidence="1" id="KW-0614">Plasmid</keyword>
<evidence type="ECO:0000313" key="1">
    <source>
        <dbReference type="EMBL" id="ALU64810.1"/>
    </source>
</evidence>
<protein>
    <submittedName>
        <fullName evidence="1">Uncharacterized protein</fullName>
    </submittedName>
</protein>
<accession>A0A0U3J7Y3</accession>
<sequence length="43" mass="4719">MWKLHRSEAGRRVGEPSFVTYRQRTASVGDGTLSCNLPQQAGA</sequence>
<proteinExistence type="predicted"/>
<name>A0A0U3J7Y3_KLEPN</name>
<reference evidence="1" key="2">
    <citation type="journal article" date="2016" name="Antimicrob. Agents Chemother.">
        <title>Complete Sequences of Multidrug Resistance Plasmids Bearing rmtD1 and rmtD2 16S rRNA Methyltransferase Genes.</title>
        <authorList>
            <person name="Bueno M.F."/>
            <person name="Francisco G.R."/>
            <person name="de Oliveira Garcia D."/>
            <person name="Doi Y."/>
        </authorList>
    </citation>
    <scope>NUCLEOTIDE SEQUENCE</scope>
    <source>
        <strain evidence="1">Kp2964</strain>
        <plasmid evidence="1">2964TF</plasmid>
    </source>
</reference>
<reference evidence="1" key="1">
    <citation type="submission" date="2015-10" db="EMBL/GenBank/DDBJ databases">
        <authorList>
            <person name="Bueno M.F.C."/>
            <person name="Francisco G.R."/>
            <person name="Doi Y."/>
            <person name="Garcia D.O."/>
        </authorList>
    </citation>
    <scope>NUCLEOTIDE SEQUENCE</scope>
    <source>
        <strain evidence="1">Kp2964</strain>
        <plasmid evidence="1">2964TF</plasmid>
    </source>
</reference>
<geneLocation type="plasmid" evidence="1">
    <name>2964TF</name>
</geneLocation>
<dbReference type="AlphaFoldDB" id="A0A0U3J7Y3"/>